<evidence type="ECO:0000256" key="4">
    <source>
        <dbReference type="ARBA" id="ARBA00023163"/>
    </source>
</evidence>
<evidence type="ECO:0000259" key="7">
    <source>
        <dbReference type="PROSITE" id="PS51369"/>
    </source>
</evidence>
<evidence type="ECO:0000256" key="3">
    <source>
        <dbReference type="ARBA" id="ARBA00023125"/>
    </source>
</evidence>
<dbReference type="AlphaFoldDB" id="A0AAD1ZSG9"/>
<dbReference type="GO" id="GO:0005634">
    <property type="term" value="C:nucleus"/>
    <property type="evidence" value="ECO:0007669"/>
    <property type="project" value="UniProtKB-SubCell"/>
</dbReference>
<feature type="domain" description="TCP" evidence="7">
    <location>
        <begin position="109"/>
        <end position="163"/>
    </location>
</feature>
<evidence type="ECO:0000313" key="9">
    <source>
        <dbReference type="Proteomes" id="UP000834106"/>
    </source>
</evidence>
<dbReference type="PANTHER" id="PTHR31072:SF1">
    <property type="entry name" value="TRANSCRIPTION FACTOR TCP9"/>
    <property type="match status" value="1"/>
</dbReference>
<proteinExistence type="predicted"/>
<dbReference type="Proteomes" id="UP000834106">
    <property type="component" value="Chromosome 13"/>
</dbReference>
<dbReference type="PANTHER" id="PTHR31072">
    <property type="entry name" value="TRANSCRIPTION FACTOR TCP4-RELATED"/>
    <property type="match status" value="1"/>
</dbReference>
<feature type="compositionally biased region" description="Pro residues" evidence="6">
    <location>
        <begin position="56"/>
        <end position="65"/>
    </location>
</feature>
<dbReference type="InterPro" id="IPR005333">
    <property type="entry name" value="Transcription_factor_TCP"/>
</dbReference>
<sequence length="349" mass="36523">MASVHSHPHHATPPRNHPQNFEQEEHDLHTDTVLSGPLDFKITAGGTSSCTEETDPSPPRSPPQPSDIMPLLKQEHVGNDMDGSTPFGAAAPSPLQSVAVLAESSKRSSKDRHTKVEGRGRRIRIPAACAARVFQLTRELGHKSDGETISWLLERAEPAIIEATGTGTVPSIAVSVNGALKIPTTTSSDEEPDADSTKKRRKRSANSESYTAKDSSVIAPLAPIAPRGLVPVFPGTVFMIPSTGGAATITTAVTSNHPHFFTIPVTTAAPVYSVSGGLMSNFFSTMQPAMNVSFGTTTSCATTSGGMSAEKMATSTTSIANGATSTTSATQLLQFMVGSGTGNRDKTPC</sequence>
<feature type="region of interest" description="Disordered" evidence="6">
    <location>
        <begin position="1"/>
        <end position="70"/>
    </location>
</feature>
<keyword evidence="2" id="KW-0805">Transcription regulation</keyword>
<protein>
    <recommendedName>
        <fullName evidence="7">TCP domain-containing protein</fullName>
    </recommendedName>
</protein>
<keyword evidence="9" id="KW-1185">Reference proteome</keyword>
<comment type="subcellular location">
    <subcellularLocation>
        <location evidence="1">Nucleus</location>
    </subcellularLocation>
</comment>
<organism evidence="8 9">
    <name type="scientific">Fraxinus pennsylvanica</name>
    <dbReference type="NCBI Taxonomy" id="56036"/>
    <lineage>
        <taxon>Eukaryota</taxon>
        <taxon>Viridiplantae</taxon>
        <taxon>Streptophyta</taxon>
        <taxon>Embryophyta</taxon>
        <taxon>Tracheophyta</taxon>
        <taxon>Spermatophyta</taxon>
        <taxon>Magnoliopsida</taxon>
        <taxon>eudicotyledons</taxon>
        <taxon>Gunneridae</taxon>
        <taxon>Pentapetalae</taxon>
        <taxon>asterids</taxon>
        <taxon>lamiids</taxon>
        <taxon>Lamiales</taxon>
        <taxon>Oleaceae</taxon>
        <taxon>Oleeae</taxon>
        <taxon>Fraxinus</taxon>
    </lineage>
</organism>
<evidence type="ECO:0000256" key="2">
    <source>
        <dbReference type="ARBA" id="ARBA00023015"/>
    </source>
</evidence>
<evidence type="ECO:0000256" key="1">
    <source>
        <dbReference type="ARBA" id="ARBA00004123"/>
    </source>
</evidence>
<dbReference type="InterPro" id="IPR017887">
    <property type="entry name" value="TF_TCP_subgr"/>
</dbReference>
<evidence type="ECO:0000313" key="8">
    <source>
        <dbReference type="EMBL" id="CAI9774998.1"/>
    </source>
</evidence>
<dbReference type="GO" id="GO:0003700">
    <property type="term" value="F:DNA-binding transcription factor activity"/>
    <property type="evidence" value="ECO:0007669"/>
    <property type="project" value="InterPro"/>
</dbReference>
<dbReference type="PROSITE" id="PS51369">
    <property type="entry name" value="TCP"/>
    <property type="match status" value="1"/>
</dbReference>
<keyword evidence="5" id="KW-0539">Nucleus</keyword>
<evidence type="ECO:0000256" key="5">
    <source>
        <dbReference type="ARBA" id="ARBA00023242"/>
    </source>
</evidence>
<accession>A0AAD1ZSG9</accession>
<dbReference type="Pfam" id="PF03634">
    <property type="entry name" value="TCP"/>
    <property type="match status" value="1"/>
</dbReference>
<keyword evidence="3" id="KW-0238">DNA-binding</keyword>
<reference evidence="8" key="1">
    <citation type="submission" date="2023-05" db="EMBL/GenBank/DDBJ databases">
        <authorList>
            <person name="Huff M."/>
        </authorList>
    </citation>
    <scope>NUCLEOTIDE SEQUENCE</scope>
</reference>
<name>A0AAD1ZSG9_9LAMI</name>
<feature type="compositionally biased region" description="Basic residues" evidence="6">
    <location>
        <begin position="1"/>
        <end position="12"/>
    </location>
</feature>
<feature type="region of interest" description="Disordered" evidence="6">
    <location>
        <begin position="99"/>
        <end position="119"/>
    </location>
</feature>
<dbReference type="EMBL" id="OU503048">
    <property type="protein sequence ID" value="CAI9774998.1"/>
    <property type="molecule type" value="Genomic_DNA"/>
</dbReference>
<evidence type="ECO:0000256" key="6">
    <source>
        <dbReference type="SAM" id="MobiDB-lite"/>
    </source>
</evidence>
<dbReference type="GO" id="GO:0043565">
    <property type="term" value="F:sequence-specific DNA binding"/>
    <property type="evidence" value="ECO:0007669"/>
    <property type="project" value="TreeGrafter"/>
</dbReference>
<keyword evidence="4" id="KW-0804">Transcription</keyword>
<gene>
    <name evidence="8" type="ORF">FPE_LOCUS22428</name>
</gene>
<feature type="region of interest" description="Disordered" evidence="6">
    <location>
        <begin position="183"/>
        <end position="211"/>
    </location>
</feature>